<keyword evidence="2" id="KW-1003">Cell membrane</keyword>
<dbReference type="Gene3D" id="1.10.357.140">
    <property type="entry name" value="UbiA prenyltransferase"/>
    <property type="match status" value="1"/>
</dbReference>
<keyword evidence="8" id="KW-1185">Reference proteome</keyword>
<dbReference type="InterPro" id="IPR044878">
    <property type="entry name" value="UbiA_sf"/>
</dbReference>
<feature type="transmembrane region" description="Helical" evidence="6">
    <location>
        <begin position="90"/>
        <end position="110"/>
    </location>
</feature>
<reference evidence="8" key="1">
    <citation type="submission" date="2023-07" db="EMBL/GenBank/DDBJ databases">
        <authorList>
            <person name="Yue Y."/>
        </authorList>
    </citation>
    <scope>NUCLEOTIDE SEQUENCE [LARGE SCALE GENOMIC DNA]</scope>
    <source>
        <strain evidence="8">2Y89</strain>
    </source>
</reference>
<dbReference type="CDD" id="cd13961">
    <property type="entry name" value="PT_UbiA_DGGGPS"/>
    <property type="match status" value="1"/>
</dbReference>
<dbReference type="PANTHER" id="PTHR42723:SF1">
    <property type="entry name" value="CHLOROPHYLL SYNTHASE, CHLOROPLASTIC"/>
    <property type="match status" value="1"/>
</dbReference>
<sequence length="308" mass="34953">MIHYLKLIRWQNLLMIVFVQYLLKYALLVPFKDKHGVFTALNNFEFFILVFSTVCIASAGYIINDIYDIETDKINKPNRLIINKHISEKIGFNLFIVLNIIGVGLGFYLSNSIGKSSFFVLFVVASALLYLYSTALKQIMIVGNIVISLVVALSILIVGIFELLPVMAEINKSAQQTFLDIILDYAVFAFLINLVREIIKDIEDIDGDYNAGMETLPVVIGRDRANSVAFIVSLLPTIAVIYYVITYLFKQQLVVAYFLVFVVGPLIYATIKIFNAEQKSDYRHISHVLKVVMLTGMLSILMYQFILK</sequence>
<evidence type="ECO:0000256" key="1">
    <source>
        <dbReference type="ARBA" id="ARBA00004141"/>
    </source>
</evidence>
<dbReference type="NCBIfam" id="NF009512">
    <property type="entry name" value="PRK12872.1-1"/>
    <property type="match status" value="1"/>
</dbReference>
<dbReference type="Pfam" id="PF01040">
    <property type="entry name" value="UbiA"/>
    <property type="match status" value="1"/>
</dbReference>
<gene>
    <name evidence="7" type="ORF">LBV24_13380</name>
</gene>
<evidence type="ECO:0000313" key="8">
    <source>
        <dbReference type="Proteomes" id="UP001198402"/>
    </source>
</evidence>
<feature type="transmembrane region" description="Helical" evidence="6">
    <location>
        <begin position="116"/>
        <end position="132"/>
    </location>
</feature>
<feature type="transmembrane region" description="Helical" evidence="6">
    <location>
        <begin position="287"/>
        <end position="306"/>
    </location>
</feature>
<accession>A0ABS7Y2R0</accession>
<keyword evidence="5 6" id="KW-0472">Membrane</keyword>
<dbReference type="InterPro" id="IPR000537">
    <property type="entry name" value="UbiA_prenyltransferase"/>
</dbReference>
<feature type="transmembrane region" description="Helical" evidence="6">
    <location>
        <begin position="139"/>
        <end position="161"/>
    </location>
</feature>
<evidence type="ECO:0000256" key="3">
    <source>
        <dbReference type="ARBA" id="ARBA00022692"/>
    </source>
</evidence>
<keyword evidence="4 6" id="KW-1133">Transmembrane helix</keyword>
<dbReference type="EMBL" id="JAIUJS010000009">
    <property type="protein sequence ID" value="MCA0154216.1"/>
    <property type="molecule type" value="Genomic_DNA"/>
</dbReference>
<dbReference type="InterPro" id="IPR050475">
    <property type="entry name" value="Prenyltransferase_related"/>
</dbReference>
<feature type="transmembrane region" description="Helical" evidence="6">
    <location>
        <begin position="255"/>
        <end position="275"/>
    </location>
</feature>
<evidence type="ECO:0000256" key="5">
    <source>
        <dbReference type="ARBA" id="ARBA00023136"/>
    </source>
</evidence>
<name>A0ABS7Y2R0_9FLAO</name>
<feature type="transmembrane region" description="Helical" evidence="6">
    <location>
        <begin position="173"/>
        <end position="195"/>
    </location>
</feature>
<feature type="transmembrane region" description="Helical" evidence="6">
    <location>
        <begin position="12"/>
        <end position="31"/>
    </location>
</feature>
<dbReference type="Gene3D" id="1.20.120.1780">
    <property type="entry name" value="UbiA prenyltransferase"/>
    <property type="match status" value="1"/>
</dbReference>
<comment type="subcellular location">
    <subcellularLocation>
        <location evidence="1">Membrane</location>
        <topology evidence="1">Multi-pass membrane protein</topology>
    </subcellularLocation>
</comment>
<dbReference type="RefSeq" id="WP_224479164.1">
    <property type="nucleotide sequence ID" value="NZ_JAIUJS010000009.1"/>
</dbReference>
<feature type="transmembrane region" description="Helical" evidence="6">
    <location>
        <begin position="228"/>
        <end position="249"/>
    </location>
</feature>
<keyword evidence="3 6" id="KW-0812">Transmembrane</keyword>
<dbReference type="PANTHER" id="PTHR42723">
    <property type="entry name" value="CHLOROPHYLL SYNTHASE"/>
    <property type="match status" value="1"/>
</dbReference>
<organism evidence="7 8">
    <name type="scientific">Winogradskyella vincentii</name>
    <dbReference type="NCBI Taxonomy" id="2877122"/>
    <lineage>
        <taxon>Bacteria</taxon>
        <taxon>Pseudomonadati</taxon>
        <taxon>Bacteroidota</taxon>
        <taxon>Flavobacteriia</taxon>
        <taxon>Flavobacteriales</taxon>
        <taxon>Flavobacteriaceae</taxon>
        <taxon>Winogradskyella</taxon>
    </lineage>
</organism>
<feature type="transmembrane region" description="Helical" evidence="6">
    <location>
        <begin position="46"/>
        <end position="69"/>
    </location>
</feature>
<comment type="caution">
    <text evidence="7">The sequence shown here is derived from an EMBL/GenBank/DDBJ whole genome shotgun (WGS) entry which is preliminary data.</text>
</comment>
<proteinExistence type="predicted"/>
<evidence type="ECO:0000313" key="7">
    <source>
        <dbReference type="EMBL" id="MCA0154216.1"/>
    </source>
</evidence>
<evidence type="ECO:0000256" key="6">
    <source>
        <dbReference type="SAM" id="Phobius"/>
    </source>
</evidence>
<dbReference type="Proteomes" id="UP001198402">
    <property type="component" value="Unassembled WGS sequence"/>
</dbReference>
<evidence type="ECO:0000256" key="2">
    <source>
        <dbReference type="ARBA" id="ARBA00022475"/>
    </source>
</evidence>
<evidence type="ECO:0000256" key="4">
    <source>
        <dbReference type="ARBA" id="ARBA00022989"/>
    </source>
</evidence>
<protein>
    <submittedName>
        <fullName evidence="7">Geranylgeranylglycerol-phosphate geranylgeranyltransferase</fullName>
    </submittedName>
</protein>